<sequence length="140" mass="15907">MTNTTYIEKREMDNILTLIKTKPTIDPSSILWRITKTKRKEMTGSLARGAPTFNSMFFKPMLRKSYHKTGTSADTIRESAVKLSPEEGLFAKSQSLQNGNCWVPHEKTGIYYPKGHEKVLEDVPPEAARDIIGVNWFSDN</sequence>
<accession>A0ACC0X0C8</accession>
<reference evidence="2" key="1">
    <citation type="journal article" date="2023" name="G3 (Bethesda)">
        <title>Genome assembly and association tests identify interacting loci associated with vigor, precocity, and sex in interspecific pistachio rootstocks.</title>
        <authorList>
            <person name="Palmer W."/>
            <person name="Jacygrad E."/>
            <person name="Sagayaradj S."/>
            <person name="Cavanaugh K."/>
            <person name="Han R."/>
            <person name="Bertier L."/>
            <person name="Beede B."/>
            <person name="Kafkas S."/>
            <person name="Golino D."/>
            <person name="Preece J."/>
            <person name="Michelmore R."/>
        </authorList>
    </citation>
    <scope>NUCLEOTIDE SEQUENCE [LARGE SCALE GENOMIC DNA]</scope>
</reference>
<dbReference type="Proteomes" id="UP001163603">
    <property type="component" value="Chromosome 15"/>
</dbReference>
<protein>
    <submittedName>
        <fullName evidence="1">Uncharacterized protein</fullName>
    </submittedName>
</protein>
<evidence type="ECO:0000313" key="1">
    <source>
        <dbReference type="EMBL" id="KAJ0006926.1"/>
    </source>
</evidence>
<evidence type="ECO:0000313" key="2">
    <source>
        <dbReference type="Proteomes" id="UP001163603"/>
    </source>
</evidence>
<gene>
    <name evidence="1" type="ORF">Pint_30451</name>
</gene>
<name>A0ACC0X0C8_9ROSI</name>
<comment type="caution">
    <text evidence="1">The sequence shown here is derived from an EMBL/GenBank/DDBJ whole genome shotgun (WGS) entry which is preliminary data.</text>
</comment>
<keyword evidence="2" id="KW-1185">Reference proteome</keyword>
<organism evidence="1 2">
    <name type="scientific">Pistacia integerrima</name>
    <dbReference type="NCBI Taxonomy" id="434235"/>
    <lineage>
        <taxon>Eukaryota</taxon>
        <taxon>Viridiplantae</taxon>
        <taxon>Streptophyta</taxon>
        <taxon>Embryophyta</taxon>
        <taxon>Tracheophyta</taxon>
        <taxon>Spermatophyta</taxon>
        <taxon>Magnoliopsida</taxon>
        <taxon>eudicotyledons</taxon>
        <taxon>Gunneridae</taxon>
        <taxon>Pentapetalae</taxon>
        <taxon>rosids</taxon>
        <taxon>malvids</taxon>
        <taxon>Sapindales</taxon>
        <taxon>Anacardiaceae</taxon>
        <taxon>Pistacia</taxon>
    </lineage>
</organism>
<dbReference type="EMBL" id="CM047750">
    <property type="protein sequence ID" value="KAJ0006926.1"/>
    <property type="molecule type" value="Genomic_DNA"/>
</dbReference>
<proteinExistence type="predicted"/>